<evidence type="ECO:0000313" key="3">
    <source>
        <dbReference type="EMBL" id="KAH9840895.1"/>
    </source>
</evidence>
<evidence type="ECO:0000256" key="1">
    <source>
        <dbReference type="SAM" id="MobiDB-lite"/>
    </source>
</evidence>
<keyword evidence="2" id="KW-1133">Transmembrane helix</keyword>
<feature type="region of interest" description="Disordered" evidence="1">
    <location>
        <begin position="411"/>
        <end position="433"/>
    </location>
</feature>
<gene>
    <name evidence="3" type="ORF">C8Q71DRAFT_889985</name>
</gene>
<accession>A0ABQ8KRZ1</accession>
<keyword evidence="4" id="KW-1185">Reference proteome</keyword>
<evidence type="ECO:0000256" key="2">
    <source>
        <dbReference type="SAM" id="Phobius"/>
    </source>
</evidence>
<proteinExistence type="predicted"/>
<feature type="compositionally biased region" description="Basic and acidic residues" evidence="1">
    <location>
        <begin position="485"/>
        <end position="500"/>
    </location>
</feature>
<protein>
    <submittedName>
        <fullName evidence="3">Uncharacterized protein</fullName>
    </submittedName>
</protein>
<feature type="region of interest" description="Disordered" evidence="1">
    <location>
        <begin position="448"/>
        <end position="500"/>
    </location>
</feature>
<comment type="caution">
    <text evidence="3">The sequence shown here is derived from an EMBL/GenBank/DDBJ whole genome shotgun (WGS) entry which is preliminary data.</text>
</comment>
<reference evidence="3 4" key="1">
    <citation type="journal article" date="2021" name="Environ. Microbiol.">
        <title>Gene family expansions and transcriptome signatures uncover fungal adaptations to wood decay.</title>
        <authorList>
            <person name="Hage H."/>
            <person name="Miyauchi S."/>
            <person name="Viragh M."/>
            <person name="Drula E."/>
            <person name="Min B."/>
            <person name="Chaduli D."/>
            <person name="Navarro D."/>
            <person name="Favel A."/>
            <person name="Norest M."/>
            <person name="Lesage-Meessen L."/>
            <person name="Balint B."/>
            <person name="Merenyi Z."/>
            <person name="de Eugenio L."/>
            <person name="Morin E."/>
            <person name="Martinez A.T."/>
            <person name="Baldrian P."/>
            <person name="Stursova M."/>
            <person name="Martinez M.J."/>
            <person name="Novotny C."/>
            <person name="Magnuson J.K."/>
            <person name="Spatafora J.W."/>
            <person name="Maurice S."/>
            <person name="Pangilinan J."/>
            <person name="Andreopoulos W."/>
            <person name="LaButti K."/>
            <person name="Hundley H."/>
            <person name="Na H."/>
            <person name="Kuo A."/>
            <person name="Barry K."/>
            <person name="Lipzen A."/>
            <person name="Henrissat B."/>
            <person name="Riley R."/>
            <person name="Ahrendt S."/>
            <person name="Nagy L.G."/>
            <person name="Grigoriev I.V."/>
            <person name="Martin F."/>
            <person name="Rosso M.N."/>
        </authorList>
    </citation>
    <scope>NUCLEOTIDE SEQUENCE [LARGE SCALE GENOMIC DNA]</scope>
    <source>
        <strain evidence="3 4">CIRM-BRFM 1785</strain>
    </source>
</reference>
<dbReference type="GeneID" id="72009373"/>
<keyword evidence="2" id="KW-0812">Transmembrane</keyword>
<name>A0ABQ8KRZ1_9APHY</name>
<feature type="compositionally biased region" description="Low complexity" evidence="1">
    <location>
        <begin position="420"/>
        <end position="429"/>
    </location>
</feature>
<dbReference type="RefSeq" id="XP_047782361.1">
    <property type="nucleotide sequence ID" value="XM_047928641.1"/>
</dbReference>
<feature type="transmembrane region" description="Helical" evidence="2">
    <location>
        <begin position="147"/>
        <end position="168"/>
    </location>
</feature>
<keyword evidence="2" id="KW-0472">Membrane</keyword>
<dbReference type="Proteomes" id="UP000814176">
    <property type="component" value="Unassembled WGS sequence"/>
</dbReference>
<organism evidence="3 4">
    <name type="scientific">Rhodofomes roseus</name>
    <dbReference type="NCBI Taxonomy" id="34475"/>
    <lineage>
        <taxon>Eukaryota</taxon>
        <taxon>Fungi</taxon>
        <taxon>Dikarya</taxon>
        <taxon>Basidiomycota</taxon>
        <taxon>Agaricomycotina</taxon>
        <taxon>Agaricomycetes</taxon>
        <taxon>Polyporales</taxon>
        <taxon>Rhodofomes</taxon>
    </lineage>
</organism>
<sequence length="500" mass="53609">MTIAHRLTCATGGFYKSPSAATVVDSSDPLQISWDTTCLDTTAVDIYLFAPLAATSRVHIWQNVDYAYGSYNATLQPSWWNSTKSVSLQLEIIESGMPTFMATLPAGPIWNATYSKSDASTNSDTASGSISEDVNNVPKHGLSKGKVAAAVIMTLLAVAGILAGVYIWRSRKRREEKRKRFSVAVDKRMSTISTEWRPVTTAGATHAVRSSVYSGGDRASTIDGGQASIGSHSLRLQTTEEELSPPVMAQVRPGFRASLYSAADRQSRVSRVSFAPDMRPSSEYRRTRAFHDDYVPPLPDAMSPTQTAGPFSLSSDDIRAHMSGQEFSSSNRDSVSAALSMMRTGSSPTDDSYIIPAMMKMPEPELPMPPAAALQAPSAPQSPILGGMPMPSIPGIAMTPDDMLRAYAERNLRSPPPTSSTPAPSTGTGMLQLYAQDPTPTTIDMFGLVSKPTPPSPASLYPDMPPQSQDHDGGDEPRGSFAVSEESRYGVENAEHGSAL</sequence>
<dbReference type="EMBL" id="JADCUA010000004">
    <property type="protein sequence ID" value="KAH9840895.1"/>
    <property type="molecule type" value="Genomic_DNA"/>
</dbReference>
<evidence type="ECO:0000313" key="4">
    <source>
        <dbReference type="Proteomes" id="UP000814176"/>
    </source>
</evidence>
<feature type="compositionally biased region" description="Basic and acidic residues" evidence="1">
    <location>
        <begin position="469"/>
        <end position="478"/>
    </location>
</feature>